<feature type="compositionally biased region" description="Basic and acidic residues" evidence="1">
    <location>
        <begin position="58"/>
        <end position="67"/>
    </location>
</feature>
<feature type="region of interest" description="Disordered" evidence="1">
    <location>
        <begin position="39"/>
        <end position="67"/>
    </location>
</feature>
<evidence type="ECO:0000256" key="1">
    <source>
        <dbReference type="SAM" id="MobiDB-lite"/>
    </source>
</evidence>
<comment type="caution">
    <text evidence="2">The sequence shown here is derived from an EMBL/GenBank/DDBJ whole genome shotgun (WGS) entry which is preliminary data.</text>
</comment>
<reference evidence="2" key="1">
    <citation type="submission" date="2023-06" db="EMBL/GenBank/DDBJ databases">
        <title>Genome sequence of Methancorpusculaceae sp. Ag1.</title>
        <authorList>
            <person name="Protasov E."/>
            <person name="Platt K."/>
            <person name="Poehlein A."/>
            <person name="Daniel R."/>
            <person name="Brune A."/>
        </authorList>
    </citation>
    <scope>NUCLEOTIDE SEQUENCE</scope>
    <source>
        <strain evidence="2">Ag1</strain>
    </source>
</reference>
<dbReference type="AlphaFoldDB" id="A0AAE4S9V3"/>
<evidence type="ECO:0000313" key="2">
    <source>
        <dbReference type="EMBL" id="MDV0441591.1"/>
    </source>
</evidence>
<name>A0AAE4S9V3_9EURY</name>
<dbReference type="Proteomes" id="UP001273136">
    <property type="component" value="Unassembled WGS sequence"/>
</dbReference>
<protein>
    <submittedName>
        <fullName evidence="2">Uncharacterized protein</fullName>
    </submittedName>
</protein>
<sequence>MDEFTREKYEGVFAGAGMELPQNICKKCADLMWKARPPAADPHNPYGMKPANAPAVPARERPPEPEPEVLEYHGKKITCVCSKCGARLNKNAVSARLIFNEDLRCKKCDPEGGLEFA</sequence>
<dbReference type="EMBL" id="JAWDKA010000003">
    <property type="protein sequence ID" value="MDV0441591.1"/>
    <property type="molecule type" value="Genomic_DNA"/>
</dbReference>
<accession>A0AAE4S9V3</accession>
<organism evidence="2 3">
    <name type="scientific">Methanorbis furvi</name>
    <dbReference type="NCBI Taxonomy" id="3028299"/>
    <lineage>
        <taxon>Archaea</taxon>
        <taxon>Methanobacteriati</taxon>
        <taxon>Methanobacteriota</taxon>
        <taxon>Stenosarchaea group</taxon>
        <taxon>Methanomicrobia</taxon>
        <taxon>Methanomicrobiales</taxon>
        <taxon>Methanocorpusculaceae</taxon>
        <taxon>Methanorbis</taxon>
    </lineage>
</organism>
<proteinExistence type="predicted"/>
<keyword evidence="3" id="KW-1185">Reference proteome</keyword>
<gene>
    <name evidence="2" type="ORF">McpAg1_07970</name>
</gene>
<evidence type="ECO:0000313" key="3">
    <source>
        <dbReference type="Proteomes" id="UP001273136"/>
    </source>
</evidence>